<dbReference type="InterPro" id="IPR002372">
    <property type="entry name" value="PQQ_rpt_dom"/>
</dbReference>
<feature type="region of interest" description="Disordered" evidence="1">
    <location>
        <begin position="1508"/>
        <end position="1531"/>
    </location>
</feature>
<dbReference type="SUPFAM" id="SSF50998">
    <property type="entry name" value="Quinoprotein alcohol dehydrogenase-like"/>
    <property type="match status" value="2"/>
</dbReference>
<dbReference type="EMBL" id="SJPF01000004">
    <property type="protein sequence ID" value="TWT32142.1"/>
    <property type="molecule type" value="Genomic_DNA"/>
</dbReference>
<evidence type="ECO:0000259" key="3">
    <source>
        <dbReference type="Pfam" id="PF13360"/>
    </source>
</evidence>
<dbReference type="InterPro" id="IPR015943">
    <property type="entry name" value="WD40/YVTN_repeat-like_dom_sf"/>
</dbReference>
<name>A0A5C5V333_9BACT</name>
<feature type="signal peptide" evidence="2">
    <location>
        <begin position="1"/>
        <end position="40"/>
    </location>
</feature>
<dbReference type="PANTHER" id="PTHR34512:SF30">
    <property type="entry name" value="OUTER MEMBRANE PROTEIN ASSEMBLY FACTOR BAMB"/>
    <property type="match status" value="1"/>
</dbReference>
<dbReference type="SUPFAM" id="SSF48452">
    <property type="entry name" value="TPR-like"/>
    <property type="match status" value="1"/>
</dbReference>
<dbReference type="OrthoDB" id="242013at2"/>
<evidence type="ECO:0000256" key="2">
    <source>
        <dbReference type="SAM" id="SignalP"/>
    </source>
</evidence>
<feature type="chain" id="PRO_5022830448" evidence="2">
    <location>
        <begin position="41"/>
        <end position="1531"/>
    </location>
</feature>
<proteinExistence type="predicted"/>
<dbReference type="PROSITE" id="PS51257">
    <property type="entry name" value="PROKAR_LIPOPROTEIN"/>
    <property type="match status" value="1"/>
</dbReference>
<dbReference type="RefSeq" id="WP_146434882.1">
    <property type="nucleotide sequence ID" value="NZ_SJPF01000004.1"/>
</dbReference>
<dbReference type="Gene3D" id="1.25.40.10">
    <property type="entry name" value="Tetratricopeptide repeat domain"/>
    <property type="match status" value="1"/>
</dbReference>
<dbReference type="Gene3D" id="2.130.10.10">
    <property type="entry name" value="YVTN repeat-like/Quinoprotein amine dehydrogenase"/>
    <property type="match status" value="2"/>
</dbReference>
<dbReference type="Proteomes" id="UP000318878">
    <property type="component" value="Unassembled WGS sequence"/>
</dbReference>
<organism evidence="4 5">
    <name type="scientific">Blastopirellula retiformator</name>
    <dbReference type="NCBI Taxonomy" id="2527970"/>
    <lineage>
        <taxon>Bacteria</taxon>
        <taxon>Pseudomonadati</taxon>
        <taxon>Planctomycetota</taxon>
        <taxon>Planctomycetia</taxon>
        <taxon>Pirellulales</taxon>
        <taxon>Pirellulaceae</taxon>
        <taxon>Blastopirellula</taxon>
    </lineage>
</organism>
<feature type="domain" description="Pyrrolo-quinoline quinone repeat" evidence="3">
    <location>
        <begin position="543"/>
        <end position="734"/>
    </location>
</feature>
<evidence type="ECO:0000256" key="1">
    <source>
        <dbReference type="SAM" id="MobiDB-lite"/>
    </source>
</evidence>
<keyword evidence="2" id="KW-0732">Signal</keyword>
<dbReference type="PANTHER" id="PTHR34512">
    <property type="entry name" value="CELL SURFACE PROTEIN"/>
    <property type="match status" value="1"/>
</dbReference>
<dbReference type="InterPro" id="IPR011047">
    <property type="entry name" value="Quinoprotein_ADH-like_sf"/>
</dbReference>
<dbReference type="SMART" id="SM00564">
    <property type="entry name" value="PQQ"/>
    <property type="match status" value="4"/>
</dbReference>
<comment type="caution">
    <text evidence="4">The sequence shown here is derived from an EMBL/GenBank/DDBJ whole genome shotgun (WGS) entry which is preliminary data.</text>
</comment>
<keyword evidence="5" id="KW-1185">Reference proteome</keyword>
<dbReference type="InterPro" id="IPR011990">
    <property type="entry name" value="TPR-like_helical_dom_sf"/>
</dbReference>
<dbReference type="InterPro" id="IPR018391">
    <property type="entry name" value="PQQ_b-propeller_rpt"/>
</dbReference>
<sequence precursor="true">MKHRILPSLPASGSPLRRSPLTAFLLIAACAAAASAQVDANEDAVFLAPPREIRLQTERAREAIADKRWTAAAEELGLLLNDPELEDFFLPGQVAGPVDLSVKKEARELLNSLPKEGQEAFELLYGADAKAMLKQAITSRDLSMLAEISRRYAHTDGGYQATILLARSQLDQGLPMSAVLALQPLLNSRLAMEKYEPEVSLLMAIGYYAAGEEDLAIETLENLRSVQKNLNFKVPPSLAPLFEESAQPGEWLAQQFQDLSSPSSKIPQSWVVFGGDASRNAPTKGSAPLRNLNWHVRMARSSNDEEQTEDAAQGFTENGVAALPAAQPLVVRDQVLVRTPWHLLGVDLTTGKVKWNYPWDASDVSRIDSRFSAMSNDPGSSYLDQIKRRTWLDGCYGQISSDGERVYIIEESTPTEPEQRRPGIALFNVARAPTPNRLRCFGLRGEGETLWIAGSEMSDEPALAEAQFLGVPLPVEDSLYTIAEVNGEIRLLVFHSADGKLLWSQQLAQLDGLWMSVDQPAHRQFGASPSFSDGVLICPTNIGVVAAIDVRQRSLLWGYQYQTVERQPRQGFIRRRRAETRPGYGDRWSDGRVVISGNRVFLTPPETDEIYCLDRMTGQLLWERPREDGVYLATVADDIALIIGANTIYGLKVDTGDAAWENQAIPDGGLPSGRGFLSGDYYYLPTTQDEIVRINIRNGKLDKSIPTEGTLGNLVCHGRYVISQGVNFVASFKQIDALRDEVRVRLAKNPNDAEALRNQGELLVHDGKVQEALATLHRSLELVDSPETQQAYVSTALEALREDFAANRKTADILQSIVESNDDRLELVRVTAIGLHQAGEHQAAFDDYIRYVDLLDEILDQGKTERPLQNIGPNLRVQRDRWIGGQLAQLRDAADETVIAAMNEAIAERWQTTQESSDTDAYANKLLHFARRFGAFPLARQAELELASVAKREGNELTAETIWQQLAFCEDAQVAAQATAELAGLLEARGHTADASIVYRRLAERFRNEKLADGQTARQLAMKQAINVANPYWNYGAVNLDRRREDLAAAVRLLHPIRVDERFGFDIPREALKLDNEERHVVAIDEYGNQRLHLPFTMLNETQIYNSQTAQIHADRLGHLVVVSFGNEVHAFDTLERGGDDELRERALWQENLSPEGSNSRTRPKVNVVEVNDNPFGDYAYDGHDSLNERPIGYMSPLRYDSLCLQRGNKLICIDPLTGASNWERDNVPPGCYLLSSDSVLAAIPPRKDDTQTETEALLFDLRSGAQLGQVKSPVREQIWATNGTNYLTWEKGTEQTAIMVDLLTGEELWRYAAELGSRGKIMGSQVAIMEPNGKFHLFDLADGKTVIDAQLQAEPELDQRDSQLKIVEGADDFQVIVTTSRKESRFTSKSIPYNSKEPVGPVSRVYSFSRSDGQLQWQTPEPIRDFHLIEAEQSPRLPVLAFASRQNRIDKKVHEAIVLLVDRRDGRVLLRDGQSEHTATFQLFGDPETQTLRVLLTKSAFALNFTAAPAPPAPSGSALPRTTYPPKEEK</sequence>
<evidence type="ECO:0000313" key="4">
    <source>
        <dbReference type="EMBL" id="TWT32142.1"/>
    </source>
</evidence>
<evidence type="ECO:0000313" key="5">
    <source>
        <dbReference type="Proteomes" id="UP000318878"/>
    </source>
</evidence>
<reference evidence="4 5" key="1">
    <citation type="submission" date="2019-02" db="EMBL/GenBank/DDBJ databases">
        <title>Deep-cultivation of Planctomycetes and their phenomic and genomic characterization uncovers novel biology.</title>
        <authorList>
            <person name="Wiegand S."/>
            <person name="Jogler M."/>
            <person name="Boedeker C."/>
            <person name="Pinto D."/>
            <person name="Vollmers J."/>
            <person name="Rivas-Marin E."/>
            <person name="Kohn T."/>
            <person name="Peeters S.H."/>
            <person name="Heuer A."/>
            <person name="Rast P."/>
            <person name="Oberbeckmann S."/>
            <person name="Bunk B."/>
            <person name="Jeske O."/>
            <person name="Meyerdierks A."/>
            <person name="Storesund J.E."/>
            <person name="Kallscheuer N."/>
            <person name="Luecker S."/>
            <person name="Lage O.M."/>
            <person name="Pohl T."/>
            <person name="Merkel B.J."/>
            <person name="Hornburger P."/>
            <person name="Mueller R.-W."/>
            <person name="Bruemmer F."/>
            <person name="Labrenz M."/>
            <person name="Spormann A.M."/>
            <person name="Op Den Camp H."/>
            <person name="Overmann J."/>
            <person name="Amann R."/>
            <person name="Jetten M.S.M."/>
            <person name="Mascher T."/>
            <person name="Medema M.H."/>
            <person name="Devos D.P."/>
            <person name="Kaster A.-K."/>
            <person name="Ovreas L."/>
            <person name="Rohde M."/>
            <person name="Galperin M.Y."/>
            <person name="Jogler C."/>
        </authorList>
    </citation>
    <scope>NUCLEOTIDE SEQUENCE [LARGE SCALE GENOMIC DNA]</scope>
    <source>
        <strain evidence="4 5">Enr8</strain>
    </source>
</reference>
<dbReference type="Pfam" id="PF13360">
    <property type="entry name" value="PQQ_2"/>
    <property type="match status" value="1"/>
</dbReference>
<protein>
    <submittedName>
        <fullName evidence="4">Outer membrane biogenesis protein BamB</fullName>
    </submittedName>
</protein>
<gene>
    <name evidence="4" type="ORF">Enr8_40680</name>
</gene>
<accession>A0A5C5V333</accession>